<comment type="caution">
    <text evidence="2">The sequence shown here is derived from an EMBL/GenBank/DDBJ whole genome shotgun (WGS) entry which is preliminary data.</text>
</comment>
<keyword evidence="3" id="KW-1185">Reference proteome</keyword>
<evidence type="ECO:0000256" key="1">
    <source>
        <dbReference type="SAM" id="MobiDB-lite"/>
    </source>
</evidence>
<feature type="region of interest" description="Disordered" evidence="1">
    <location>
        <begin position="128"/>
        <end position="147"/>
    </location>
</feature>
<organism evidence="2 3">
    <name type="scientific">Phenylobacterium kunshanense</name>
    <dbReference type="NCBI Taxonomy" id="1445034"/>
    <lineage>
        <taxon>Bacteria</taxon>
        <taxon>Pseudomonadati</taxon>
        <taxon>Pseudomonadota</taxon>
        <taxon>Alphaproteobacteria</taxon>
        <taxon>Caulobacterales</taxon>
        <taxon>Caulobacteraceae</taxon>
        <taxon>Phenylobacterium</taxon>
    </lineage>
</organism>
<gene>
    <name evidence="2" type="ORF">DJ019_17110</name>
</gene>
<feature type="region of interest" description="Disordered" evidence="1">
    <location>
        <begin position="164"/>
        <end position="202"/>
    </location>
</feature>
<evidence type="ECO:0000313" key="2">
    <source>
        <dbReference type="EMBL" id="RAK62995.1"/>
    </source>
</evidence>
<proteinExistence type="predicted"/>
<evidence type="ECO:0000313" key="3">
    <source>
        <dbReference type="Proteomes" id="UP000249524"/>
    </source>
</evidence>
<dbReference type="AlphaFoldDB" id="A0A328B8K9"/>
<sequence>MTERNPIDGLRAAAQRRLVDNTRTLARFFDRRPDSPLTLEQRAGRVWDLGAKTAFAERVMDEEINRSFAESAAAGMGRPHNNDFDALRHARASKRIAEVAGPAFATAAGVGHEVDNFVGSLRKHKRATGDYGGPYSHREKSPTPGQTLDEIRMDLRNNLEGVSAAVRGGEIDPGRLQTRVRETPTGPLYRFPPAGLEGLPRR</sequence>
<dbReference type="RefSeq" id="WP_111277293.1">
    <property type="nucleotide sequence ID" value="NZ_QFYS01000009.1"/>
</dbReference>
<dbReference type="Proteomes" id="UP000249524">
    <property type="component" value="Unassembled WGS sequence"/>
</dbReference>
<protein>
    <submittedName>
        <fullName evidence="2">Uncharacterized protein</fullName>
    </submittedName>
</protein>
<reference evidence="2 3" key="1">
    <citation type="submission" date="2018-05" db="EMBL/GenBank/DDBJ databases">
        <authorList>
            <person name="Lanie J.A."/>
            <person name="Ng W.-L."/>
            <person name="Kazmierczak K.M."/>
            <person name="Andrzejewski T.M."/>
            <person name="Davidsen T.M."/>
            <person name="Wayne K.J."/>
            <person name="Tettelin H."/>
            <person name="Glass J.I."/>
            <person name="Rusch D."/>
            <person name="Podicherti R."/>
            <person name="Tsui H.-C.T."/>
            <person name="Winkler M.E."/>
        </authorList>
    </citation>
    <scope>NUCLEOTIDE SEQUENCE [LARGE SCALE GENOMIC DNA]</scope>
    <source>
        <strain evidence="2 3">BUT-10</strain>
    </source>
</reference>
<name>A0A328B8K9_9CAUL</name>
<accession>A0A328B8K9</accession>
<dbReference type="EMBL" id="QFYS01000009">
    <property type="protein sequence ID" value="RAK62995.1"/>
    <property type="molecule type" value="Genomic_DNA"/>
</dbReference>